<dbReference type="InterPro" id="IPR027417">
    <property type="entry name" value="P-loop_NTPase"/>
</dbReference>
<dbReference type="InterPro" id="IPR003593">
    <property type="entry name" value="AAA+_ATPase"/>
</dbReference>
<keyword evidence="7" id="KW-1185">Reference proteome</keyword>
<keyword evidence="1" id="KW-0547">Nucleotide-binding</keyword>
<dbReference type="SUPFAM" id="SSF52540">
    <property type="entry name" value="P-loop containing nucleoside triphosphate hydrolases"/>
    <property type="match status" value="1"/>
</dbReference>
<sequence length="500" mass="53194">MSVAAEIAELWSAGTPVVYLVTPEEDRAVAACEAAAAAFDARTGVWSSQRGLEPQAPGARDPAALLDALAKASAPFLAVALDFHLALEAPAVARRLRDLVPRLTAEGRCLAIVAPRVAIPDGLQGDVAVVRLPLPDDAELSALLEVVHAGLTHGAAPSPLSAEVRHRALVAARGLSEVQARRAFTRALRRDAVLGPDAIAAIAAEKKRLLAADLGLELVEAPDRPEDLGGLATFKAWMEERALAFDPDASRFGLPPPRGVLLVGVQGCGKSLAAKAAAARLGVPILRLDLPRVLGARAGAEEGLARALEAAEALAPVALWVDEIEKGFAGSAPGEGGDPRAARVLGAFSTWLQERRGPVFVVATANDVSRLPPELLRRGRFDELFFVDLPDLEARREILELHLRRRGRDPGAVDVPSIAELCPDYSGAELEQVVIGALHRAYAQGRELETADLRRIAQDVVPLFKTYEEQIKGLREWSRGRARVAGRPGAVVDLFRRAQG</sequence>
<dbReference type="Proteomes" id="UP001162891">
    <property type="component" value="Chromosome"/>
</dbReference>
<comment type="similarity">
    <text evidence="3">Belongs to the AAA ATPase family. Highly divergent.</text>
</comment>
<evidence type="ECO:0000256" key="2">
    <source>
        <dbReference type="ARBA" id="ARBA00022840"/>
    </source>
</evidence>
<dbReference type="SMART" id="SM00382">
    <property type="entry name" value="AAA"/>
    <property type="match status" value="1"/>
</dbReference>
<dbReference type="RefSeq" id="WP_248355571.1">
    <property type="nucleotide sequence ID" value="NZ_AP025591.1"/>
</dbReference>
<organism evidence="6 7">
    <name type="scientific">Anaeromyxobacter oryzae</name>
    <dbReference type="NCBI Taxonomy" id="2918170"/>
    <lineage>
        <taxon>Bacteria</taxon>
        <taxon>Pseudomonadati</taxon>
        <taxon>Myxococcota</taxon>
        <taxon>Myxococcia</taxon>
        <taxon>Myxococcales</taxon>
        <taxon>Cystobacterineae</taxon>
        <taxon>Anaeromyxobacteraceae</taxon>
        <taxon>Anaeromyxobacter</taxon>
    </lineage>
</organism>
<evidence type="ECO:0000256" key="1">
    <source>
        <dbReference type="ARBA" id="ARBA00022741"/>
    </source>
</evidence>
<dbReference type="EMBL" id="AP025591">
    <property type="protein sequence ID" value="BDG06195.1"/>
    <property type="molecule type" value="Genomic_DNA"/>
</dbReference>
<evidence type="ECO:0000313" key="6">
    <source>
        <dbReference type="EMBL" id="BDG06195.1"/>
    </source>
</evidence>
<feature type="domain" description="AAA+ ATPase" evidence="5">
    <location>
        <begin position="256"/>
        <end position="391"/>
    </location>
</feature>
<dbReference type="PANTHER" id="PTHR42960:SF1">
    <property type="entry name" value="YCF46 PROTEIN"/>
    <property type="match status" value="1"/>
</dbReference>
<evidence type="ECO:0000256" key="3">
    <source>
        <dbReference type="ARBA" id="ARBA00038088"/>
    </source>
</evidence>
<dbReference type="InterPro" id="IPR003959">
    <property type="entry name" value="ATPase_AAA_core"/>
</dbReference>
<reference evidence="7" key="1">
    <citation type="journal article" date="2022" name="Int. J. Syst. Evol. Microbiol.">
        <title>Anaeromyxobacter oryzae sp. nov., Anaeromyxobacter diazotrophicus sp. nov. and Anaeromyxobacter paludicola sp. nov., isolated from paddy soils.</title>
        <authorList>
            <person name="Itoh H."/>
            <person name="Xu Z."/>
            <person name="Mise K."/>
            <person name="Masuda Y."/>
            <person name="Ushijima N."/>
            <person name="Hayakawa C."/>
            <person name="Shiratori Y."/>
            <person name="Senoo K."/>
        </authorList>
    </citation>
    <scope>NUCLEOTIDE SEQUENCE [LARGE SCALE GENOMIC DNA]</scope>
    <source>
        <strain evidence="7">Red232</strain>
    </source>
</reference>
<evidence type="ECO:0000313" key="7">
    <source>
        <dbReference type="Proteomes" id="UP001162891"/>
    </source>
</evidence>
<dbReference type="Gene3D" id="1.10.8.60">
    <property type="match status" value="1"/>
</dbReference>
<evidence type="ECO:0000259" key="5">
    <source>
        <dbReference type="SMART" id="SM00382"/>
    </source>
</evidence>
<name>A0ABN6N2E6_9BACT</name>
<dbReference type="InterPro" id="IPR052381">
    <property type="entry name" value="AAA_domain_protein"/>
</dbReference>
<dbReference type="Gene3D" id="3.40.50.300">
    <property type="entry name" value="P-loop containing nucleotide triphosphate hydrolases"/>
    <property type="match status" value="1"/>
</dbReference>
<dbReference type="PANTHER" id="PTHR42960">
    <property type="entry name" value="YCF46 PROTEIN"/>
    <property type="match status" value="1"/>
</dbReference>
<protein>
    <recommendedName>
        <fullName evidence="4">Uncharacterized AAA domain-containing protein ycf46</fullName>
    </recommendedName>
</protein>
<gene>
    <name evidence="6" type="primary">ycf46</name>
    <name evidence="6" type="ORF">AMOR_51910</name>
</gene>
<evidence type="ECO:0000256" key="4">
    <source>
        <dbReference type="ARBA" id="ARBA00040480"/>
    </source>
</evidence>
<dbReference type="Pfam" id="PF00004">
    <property type="entry name" value="AAA"/>
    <property type="match status" value="1"/>
</dbReference>
<keyword evidence="2" id="KW-0067">ATP-binding</keyword>
<proteinExistence type="inferred from homology"/>
<accession>A0ABN6N2E6</accession>